<organism evidence="3 4">
    <name type="scientific">Desulforamulus reducens (strain ATCC BAA-1160 / DSM 100696 / MI-1)</name>
    <name type="common">Desulfotomaculum reducens</name>
    <dbReference type="NCBI Taxonomy" id="349161"/>
    <lineage>
        <taxon>Bacteria</taxon>
        <taxon>Bacillati</taxon>
        <taxon>Bacillota</taxon>
        <taxon>Clostridia</taxon>
        <taxon>Eubacteriales</taxon>
        <taxon>Peptococcaceae</taxon>
        <taxon>Desulforamulus</taxon>
    </lineage>
</organism>
<feature type="domain" description="Hydantoinase A/oxoprolinase" evidence="1">
    <location>
        <begin position="181"/>
        <end position="459"/>
    </location>
</feature>
<dbReference type="KEGG" id="drm:Dred_1886"/>
<dbReference type="RefSeq" id="WP_011878220.1">
    <property type="nucleotide sequence ID" value="NC_009253.1"/>
</dbReference>
<dbReference type="Pfam" id="PF05378">
    <property type="entry name" value="Hydant_A_N"/>
    <property type="match status" value="1"/>
</dbReference>
<dbReference type="InterPro" id="IPR008040">
    <property type="entry name" value="Hydant_A_N"/>
</dbReference>
<dbReference type="PANTHER" id="PTHR11365">
    <property type="entry name" value="5-OXOPROLINASE RELATED"/>
    <property type="match status" value="1"/>
</dbReference>
<gene>
    <name evidence="3" type="ordered locus">Dred_1886</name>
</gene>
<keyword evidence="4" id="KW-1185">Reference proteome</keyword>
<dbReference type="InterPro" id="IPR002821">
    <property type="entry name" value="Hydantoinase_A"/>
</dbReference>
<dbReference type="Proteomes" id="UP000001556">
    <property type="component" value="Chromosome"/>
</dbReference>
<reference evidence="3 4" key="1">
    <citation type="submission" date="2007-03" db="EMBL/GenBank/DDBJ databases">
        <title>Complete sequence of Desulfotomaculum reducens MI-1.</title>
        <authorList>
            <consortium name="US DOE Joint Genome Institute"/>
            <person name="Copeland A."/>
            <person name="Lucas S."/>
            <person name="Lapidus A."/>
            <person name="Barry K."/>
            <person name="Detter J.C."/>
            <person name="Glavina del Rio T."/>
            <person name="Hammon N."/>
            <person name="Israni S."/>
            <person name="Dalin E."/>
            <person name="Tice H."/>
            <person name="Pitluck S."/>
            <person name="Sims D."/>
            <person name="Brettin T."/>
            <person name="Bruce D."/>
            <person name="Han C."/>
            <person name="Tapia R."/>
            <person name="Schmutz J."/>
            <person name="Larimer F."/>
            <person name="Land M."/>
            <person name="Hauser L."/>
            <person name="Kyrpides N."/>
            <person name="Kim E."/>
            <person name="Tebo B.M."/>
            <person name="Richardson P."/>
        </authorList>
    </citation>
    <scope>NUCLEOTIDE SEQUENCE [LARGE SCALE GENOMIC DNA]</scope>
    <source>
        <strain evidence="3 4">MI-1</strain>
    </source>
</reference>
<evidence type="ECO:0000313" key="3">
    <source>
        <dbReference type="EMBL" id="ABO50408.1"/>
    </source>
</evidence>
<dbReference type="InterPro" id="IPR043129">
    <property type="entry name" value="ATPase_NBD"/>
</dbReference>
<accession>A4J5Q5</accession>
<evidence type="ECO:0000313" key="4">
    <source>
        <dbReference type="Proteomes" id="UP000001556"/>
    </source>
</evidence>
<dbReference type="PANTHER" id="PTHR11365:SF2">
    <property type="entry name" value="5-OXOPROLINASE"/>
    <property type="match status" value="1"/>
</dbReference>
<feature type="domain" description="Hydantoinase/oxoprolinase N-terminal" evidence="2">
    <location>
        <begin position="3"/>
        <end position="158"/>
    </location>
</feature>
<proteinExistence type="predicted"/>
<dbReference type="GO" id="GO:0017168">
    <property type="term" value="F:5-oxoprolinase (ATP-hydrolyzing) activity"/>
    <property type="evidence" value="ECO:0007669"/>
    <property type="project" value="TreeGrafter"/>
</dbReference>
<protein>
    <submittedName>
        <fullName evidence="3">Hydantoinase/oxoprolinase</fullName>
    </submittedName>
</protein>
<dbReference type="InterPro" id="IPR045079">
    <property type="entry name" value="Oxoprolinase-like"/>
</dbReference>
<evidence type="ECO:0000259" key="1">
    <source>
        <dbReference type="Pfam" id="PF01968"/>
    </source>
</evidence>
<dbReference type="eggNOG" id="COG0145">
    <property type="taxonomic scope" value="Bacteria"/>
</dbReference>
<evidence type="ECO:0000259" key="2">
    <source>
        <dbReference type="Pfam" id="PF05378"/>
    </source>
</evidence>
<dbReference type="Pfam" id="PF01968">
    <property type="entry name" value="Hydantoinase_A"/>
    <property type="match status" value="1"/>
</dbReference>
<dbReference type="OrthoDB" id="9768323at2"/>
<sequence length="560" mass="60693">MLIGIDVGGTCTDAVLLDGGAVCATAKVETQDDLLISLGDALDNLLKGIPSHKIERVVFSTTLVTNLIAEKKYDPVGVVIMPGPGRTFSDLRDQDDVFCLNGAIDYRGREIIPLQPSQMEEVLAWLEAKGYNKVAVIGKFSTRNNSHEVKVADFINKHHPDWQVEMGHRAGGKLNFPRRIANTVLTCATRQKYRYFTKAVRDAMARRNITATVFILKADGGTLPLSASEEVPVETIFSGPAASTLGVQALTPPGETSLVVDIGGTTTDLALVLSGNPLLASKGAKIGERYTQVRALAVHSVPVGGDSVVERVGKEFIIYSERMGPAYCLGGPMPTPTDALRVMGISQIGDEDRAHEAMTILGAPLGMGVREVAQAIVNLVIDMVVVEIERMYMEWEQEPAYRVWEVIQKCKVRPQNVVGVGGGAAGFVPQIAARLGCTPILPPHAPVANAIGAAVARPTLQVNLMADTERQIYIVEEEGYQGQLAGKLDELSAVELTKSWLLKRAEKMNLRSYVDEIEIINQDVFNVVRDWQTTGRLFHISVQTPRGILAHIGTGGRFLP</sequence>
<dbReference type="AlphaFoldDB" id="A4J5Q5"/>
<name>A4J5Q5_DESRM</name>
<dbReference type="SUPFAM" id="SSF53067">
    <property type="entry name" value="Actin-like ATPase domain"/>
    <property type="match status" value="2"/>
</dbReference>
<dbReference type="HOGENOM" id="CLU_014140_2_0_9"/>
<dbReference type="GO" id="GO:0006749">
    <property type="term" value="P:glutathione metabolic process"/>
    <property type="evidence" value="ECO:0007669"/>
    <property type="project" value="TreeGrafter"/>
</dbReference>
<dbReference type="GO" id="GO:0005829">
    <property type="term" value="C:cytosol"/>
    <property type="evidence" value="ECO:0007669"/>
    <property type="project" value="TreeGrafter"/>
</dbReference>
<dbReference type="EMBL" id="CP000612">
    <property type="protein sequence ID" value="ABO50408.1"/>
    <property type="molecule type" value="Genomic_DNA"/>
</dbReference>
<dbReference type="STRING" id="349161.Dred_1886"/>